<dbReference type="Proteomes" id="UP000076532">
    <property type="component" value="Unassembled WGS sequence"/>
</dbReference>
<protein>
    <submittedName>
        <fullName evidence="2">Uncharacterized protein</fullName>
    </submittedName>
</protein>
<evidence type="ECO:0000256" key="1">
    <source>
        <dbReference type="SAM" id="MobiDB-lite"/>
    </source>
</evidence>
<evidence type="ECO:0000313" key="2">
    <source>
        <dbReference type="EMBL" id="KZP08093.1"/>
    </source>
</evidence>
<sequence>MKTRTASSASTMSHVATSSDSPLSQASLLGSEWSCPVALDQLFCLWVPPPTISTLGPGVTNDALPSAFPHMQDIPHQFSESIFTEEFCEDRPEGGAAYPAWDEATEDTCQPTLKSPKPPSQTVKSLVESPRQQTAAPSLGLHCRICLKADCDDVTATMCGHVFCNK</sequence>
<organism evidence="2 3">
    <name type="scientific">Athelia psychrophila</name>
    <dbReference type="NCBI Taxonomy" id="1759441"/>
    <lineage>
        <taxon>Eukaryota</taxon>
        <taxon>Fungi</taxon>
        <taxon>Dikarya</taxon>
        <taxon>Basidiomycota</taxon>
        <taxon>Agaricomycotina</taxon>
        <taxon>Agaricomycetes</taxon>
        <taxon>Agaricomycetidae</taxon>
        <taxon>Atheliales</taxon>
        <taxon>Atheliaceae</taxon>
        <taxon>Athelia</taxon>
    </lineage>
</organism>
<feature type="region of interest" description="Disordered" evidence="1">
    <location>
        <begin position="1"/>
        <end position="21"/>
    </location>
</feature>
<dbReference type="EMBL" id="KV417731">
    <property type="protein sequence ID" value="KZP08093.1"/>
    <property type="molecule type" value="Genomic_DNA"/>
</dbReference>
<proteinExistence type="predicted"/>
<keyword evidence="3" id="KW-1185">Reference proteome</keyword>
<dbReference type="AlphaFoldDB" id="A0A165X184"/>
<gene>
    <name evidence="2" type="ORF">FIBSPDRAFT_874836</name>
</gene>
<dbReference type="OrthoDB" id="6105938at2759"/>
<accession>A0A165X184</accession>
<reference evidence="2 3" key="1">
    <citation type="journal article" date="2016" name="Mol. Biol. Evol.">
        <title>Comparative Genomics of Early-Diverging Mushroom-Forming Fungi Provides Insights into the Origins of Lignocellulose Decay Capabilities.</title>
        <authorList>
            <person name="Nagy L.G."/>
            <person name="Riley R."/>
            <person name="Tritt A."/>
            <person name="Adam C."/>
            <person name="Daum C."/>
            <person name="Floudas D."/>
            <person name="Sun H."/>
            <person name="Yadav J.S."/>
            <person name="Pangilinan J."/>
            <person name="Larsson K.H."/>
            <person name="Matsuura K."/>
            <person name="Barry K."/>
            <person name="Labutti K."/>
            <person name="Kuo R."/>
            <person name="Ohm R.A."/>
            <person name="Bhattacharya S.S."/>
            <person name="Shirouzu T."/>
            <person name="Yoshinaga Y."/>
            <person name="Martin F.M."/>
            <person name="Grigoriev I.V."/>
            <person name="Hibbett D.S."/>
        </authorList>
    </citation>
    <scope>NUCLEOTIDE SEQUENCE [LARGE SCALE GENOMIC DNA]</scope>
    <source>
        <strain evidence="2 3">CBS 109695</strain>
    </source>
</reference>
<evidence type="ECO:0000313" key="3">
    <source>
        <dbReference type="Proteomes" id="UP000076532"/>
    </source>
</evidence>
<name>A0A165X184_9AGAM</name>